<evidence type="ECO:0000256" key="1">
    <source>
        <dbReference type="ARBA" id="ARBA00023235"/>
    </source>
</evidence>
<dbReference type="EMBL" id="ACIZ01000012">
    <property type="protein sequence ID" value="EEN81766.1"/>
    <property type="molecule type" value="Genomic_DNA"/>
</dbReference>
<dbReference type="PANTHER" id="PTHR39193:SF1">
    <property type="entry name" value="5-DEOXY-GLUCURONATE ISOMERASE"/>
    <property type="match status" value="1"/>
</dbReference>
<proteinExistence type="inferred from homology"/>
<comment type="similarity">
    <text evidence="2">Belongs to the isomerase IolB family.</text>
</comment>
<gene>
    <name evidence="2 4" type="primary">iolB</name>
    <name evidence="4" type="ORF">HMPREF0539_0099</name>
</gene>
<evidence type="ECO:0000313" key="4">
    <source>
        <dbReference type="EMBL" id="EEN81766.1"/>
    </source>
</evidence>
<comment type="pathway">
    <text evidence="2">Polyol metabolism; myo-inositol degradation into acetyl-CoA; acetyl-CoA from myo-inositol: step 4/7.</text>
</comment>
<dbReference type="HAMAP" id="MF_01673">
    <property type="entry name" value="IolB"/>
    <property type="match status" value="1"/>
</dbReference>
<dbReference type="NCBIfam" id="TIGR04378">
    <property type="entry name" value="myo_inos_iolB"/>
    <property type="match status" value="1"/>
</dbReference>
<dbReference type="Proteomes" id="UP000004525">
    <property type="component" value="Unassembled WGS sequence"/>
</dbReference>
<evidence type="ECO:0000256" key="3">
    <source>
        <dbReference type="NCBIfam" id="TIGR04378"/>
    </source>
</evidence>
<sequence>MLDEEALTMSLLYPKQNQEIQPGVHLIQDVNATNSPMKYTAVKVLELDAQRSFAETLGNFEAGIVILAGKVTVTVGDQRFEGIGQRQSVFDKIPTDSVYVGTDLSFKLAAQTAAKVLIAYSPTTTSFPVRLIKGDIHQIEHRGRYQNKRLVQNILPDDLPFADKLLLVEVYTDSGNWSSYPPHRHDHDNLPTESLLEEIYYHEMQPKQGFVFQRVYTDDLSLNETMTVQNQDVVIVPKGYHPVGVPDGYDSYYLNIMAGPTRVWHFHNAPEHAWIIDRK</sequence>
<dbReference type="Gene3D" id="2.60.120.10">
    <property type="entry name" value="Jelly Rolls"/>
    <property type="match status" value="2"/>
</dbReference>
<dbReference type="HOGENOM" id="CLU_066438_1_0_9"/>
<name>C2JT65_LACRM</name>
<dbReference type="GO" id="GO:0008880">
    <property type="term" value="F:glucuronate isomerase activity"/>
    <property type="evidence" value="ECO:0007669"/>
    <property type="project" value="InterPro"/>
</dbReference>
<comment type="caution">
    <text evidence="4">The sequence shown here is derived from an EMBL/GenBank/DDBJ whole genome shotgun (WGS) entry which is preliminary data.</text>
</comment>
<dbReference type="GO" id="GO:0102482">
    <property type="term" value="F:5-deoxy-D-glucuronate isomerase activity"/>
    <property type="evidence" value="ECO:0007669"/>
    <property type="project" value="UniProtKB-EC"/>
</dbReference>
<dbReference type="SUPFAM" id="SSF51182">
    <property type="entry name" value="RmlC-like cupins"/>
    <property type="match status" value="1"/>
</dbReference>
<accession>C2JT65</accession>
<dbReference type="Pfam" id="PF04962">
    <property type="entry name" value="KduI"/>
    <property type="match status" value="1"/>
</dbReference>
<protein>
    <recommendedName>
        <fullName evidence="2 3">5-deoxy-glucuronate isomerase</fullName>
        <shortName evidence="2">5DG isomerase</shortName>
        <ecNumber evidence="2 3">5.3.1.30</ecNumber>
    </recommendedName>
</protein>
<evidence type="ECO:0000313" key="5">
    <source>
        <dbReference type="Proteomes" id="UP000004525"/>
    </source>
</evidence>
<keyword evidence="1 2" id="KW-0413">Isomerase</keyword>
<dbReference type="UniPathway" id="UPA00076">
    <property type="reaction ID" value="UER00920"/>
</dbReference>
<dbReference type="InterPro" id="IPR021120">
    <property type="entry name" value="KduI/IolB_isomerase"/>
</dbReference>
<keyword evidence="5" id="KW-1185">Reference proteome</keyword>
<dbReference type="PANTHER" id="PTHR39193">
    <property type="entry name" value="5-DEOXY-GLUCURONATE ISOMERASE"/>
    <property type="match status" value="1"/>
</dbReference>
<dbReference type="GO" id="GO:0019310">
    <property type="term" value="P:inositol catabolic process"/>
    <property type="evidence" value="ECO:0007669"/>
    <property type="project" value="UniProtKB-UniRule"/>
</dbReference>
<dbReference type="InterPro" id="IPR024203">
    <property type="entry name" value="Deoxy-glucuronate_isom_IolB"/>
</dbReference>
<organism evidence="4 5">
    <name type="scientific">Lacticaseibacillus rhamnosus (strain LMS2-1)</name>
    <dbReference type="NCBI Taxonomy" id="525361"/>
    <lineage>
        <taxon>Bacteria</taxon>
        <taxon>Bacillati</taxon>
        <taxon>Bacillota</taxon>
        <taxon>Bacilli</taxon>
        <taxon>Lactobacillales</taxon>
        <taxon>Lactobacillaceae</taxon>
        <taxon>Lacticaseibacillus</taxon>
    </lineage>
</organism>
<dbReference type="InterPro" id="IPR023770">
    <property type="entry name" value="IolB_Bacilli"/>
</dbReference>
<dbReference type="PIRSF" id="PIRSF036628">
    <property type="entry name" value="IolB"/>
    <property type="match status" value="1"/>
</dbReference>
<comment type="function">
    <text evidence="2">Involved in the isomerization of 5-deoxy-glucuronate (5DG) to 5-dehydro-2-deoxy-D-gluconate (DKG or 2-deoxy-5-keto-D-gluconate).</text>
</comment>
<comment type="catalytic activity">
    <reaction evidence="2">
        <text>5-deoxy-D-glucuronate = 5-dehydro-2-deoxy-D-gluconate</text>
        <dbReference type="Rhea" id="RHEA:25840"/>
        <dbReference type="ChEBI" id="CHEBI:16669"/>
        <dbReference type="ChEBI" id="CHEBI:58852"/>
        <dbReference type="EC" id="5.3.1.30"/>
    </reaction>
</comment>
<evidence type="ECO:0000256" key="2">
    <source>
        <dbReference type="HAMAP-Rule" id="MF_01673"/>
    </source>
</evidence>
<dbReference type="EC" id="5.3.1.30" evidence="2 3"/>
<reference evidence="4" key="1">
    <citation type="submission" date="2009-01" db="EMBL/GenBank/DDBJ databases">
        <authorList>
            <person name="Qin X."/>
            <person name="Bachman B."/>
            <person name="Battles P."/>
            <person name="Bell A."/>
            <person name="Bess C."/>
            <person name="Bickham C."/>
            <person name="Chaboub L."/>
            <person name="Chen D."/>
            <person name="Coyle M."/>
            <person name="Deiros D.R."/>
            <person name="Dinh H."/>
            <person name="Forbes L."/>
            <person name="Fowler G."/>
            <person name="Francisco L."/>
            <person name="Fu Q."/>
            <person name="Gubbala S."/>
            <person name="Hale W."/>
            <person name="Han Y."/>
            <person name="Hemphill L."/>
            <person name="Highlander S.K."/>
            <person name="Hirani K."/>
            <person name="Hogues M."/>
            <person name="Jackson L."/>
            <person name="Jakkamsetti A."/>
            <person name="Javaid M."/>
            <person name="Jiang H."/>
            <person name="Korchina V."/>
            <person name="Kovar C."/>
            <person name="Lara F."/>
            <person name="Lee S."/>
            <person name="Mata R."/>
            <person name="Mathew T."/>
            <person name="Moen C."/>
            <person name="Morales K."/>
            <person name="Munidasa M."/>
            <person name="Nazareth L."/>
            <person name="Ngo R."/>
            <person name="Nguyen L."/>
            <person name="Okwuonu G."/>
            <person name="Ongeri F."/>
            <person name="Patil S."/>
            <person name="Petrosino J."/>
            <person name="Pham C."/>
            <person name="Pham P."/>
            <person name="Pu L.-L."/>
            <person name="Puazo M."/>
            <person name="Raj R."/>
            <person name="Reid J."/>
            <person name="Rouhana J."/>
            <person name="Saada N."/>
            <person name="Shang Y."/>
            <person name="Simmons D."/>
            <person name="Thornton R."/>
            <person name="Warren J."/>
            <person name="Weissenberger G."/>
            <person name="Zhang J."/>
            <person name="Zhang L."/>
            <person name="Zhou C."/>
            <person name="Zhu D."/>
            <person name="Muzny D."/>
            <person name="Worley K."/>
            <person name="Gibbs R."/>
        </authorList>
    </citation>
    <scope>NUCLEOTIDE SEQUENCE [LARGE SCALE GENOMIC DNA]</scope>
    <source>
        <strain evidence="4">LMS2-1</strain>
    </source>
</reference>
<dbReference type="InterPro" id="IPR011051">
    <property type="entry name" value="RmlC_Cupin_sf"/>
</dbReference>
<dbReference type="AlphaFoldDB" id="C2JT65"/>
<dbReference type="InterPro" id="IPR014710">
    <property type="entry name" value="RmlC-like_jellyroll"/>
</dbReference>